<name>A0AA94XUW6_9MICC</name>
<evidence type="ECO:0000313" key="2">
    <source>
        <dbReference type="Proteomes" id="UP001060018"/>
    </source>
</evidence>
<protein>
    <submittedName>
        <fullName evidence="1">Abi family protein</fullName>
    </submittedName>
</protein>
<gene>
    <name evidence="1" type="ORF">NUH22_15175</name>
</gene>
<organism evidence="1 2">
    <name type="scientific">Glutamicibacter halophytocola</name>
    <dbReference type="NCBI Taxonomy" id="1933880"/>
    <lineage>
        <taxon>Bacteria</taxon>
        <taxon>Bacillati</taxon>
        <taxon>Actinomycetota</taxon>
        <taxon>Actinomycetes</taxon>
        <taxon>Micrococcales</taxon>
        <taxon>Micrococcaceae</taxon>
        <taxon>Glutamicibacter</taxon>
    </lineage>
</organism>
<accession>A0AA94XUW6</accession>
<sequence length="225" mass="26275">MASLQSWDFYEFHFGAARLKHYLIECHDVQSQAMLLYRWNSDISAAFWESLGHLEVGLRNAIDRQMNLRHEAKGRPGNWIFDESRELGRDSDKGHRAHAYPYADIELAISRVRRNRMPLAPGQIISEISFGFWHQMVSKGQMFLWPDLAGAFPYMKGRNQLLVSSKVGALRDLRNRIGHHHRIWTSDLEQRFEDLVALAGYIHPDFRHWINVESDVPLILSKRPK</sequence>
<dbReference type="AlphaFoldDB" id="A0AA94XUW6"/>
<reference evidence="1" key="1">
    <citation type="journal article" date="2022" name="Pest Manag. Sci.">
        <title>Glutamicibacter halophytocola-mediated host fitness of potato tuber moth on Solanaceae crops.</title>
        <authorList>
            <person name="Wang W."/>
            <person name="Xiao G."/>
            <person name="Du G."/>
            <person name="Chang L."/>
            <person name="Yang Y."/>
            <person name="Ye J."/>
            <person name="Chen B."/>
        </authorList>
    </citation>
    <scope>NUCLEOTIDE SEQUENCE</scope>
    <source>
        <strain evidence="1">S2</strain>
    </source>
</reference>
<dbReference type="RefSeq" id="WP_257745537.1">
    <property type="nucleotide sequence ID" value="NZ_CP102487.1"/>
</dbReference>
<evidence type="ECO:0000313" key="1">
    <source>
        <dbReference type="EMBL" id="UUX58622.1"/>
    </source>
</evidence>
<dbReference type="Proteomes" id="UP001060018">
    <property type="component" value="Chromosome"/>
</dbReference>
<dbReference type="EMBL" id="CP102487">
    <property type="protein sequence ID" value="UUX58622.1"/>
    <property type="molecule type" value="Genomic_DNA"/>
</dbReference>
<proteinExistence type="predicted"/>